<keyword evidence="1" id="KW-0547">Nucleotide-binding</keyword>
<organism evidence="6 7">
    <name type="scientific">Mesorhizobium vachelliae</name>
    <dbReference type="NCBI Taxonomy" id="3072309"/>
    <lineage>
        <taxon>Bacteria</taxon>
        <taxon>Pseudomonadati</taxon>
        <taxon>Pseudomonadota</taxon>
        <taxon>Alphaproteobacteria</taxon>
        <taxon>Hyphomicrobiales</taxon>
        <taxon>Phyllobacteriaceae</taxon>
        <taxon>Mesorhizobium</taxon>
    </lineage>
</organism>
<accession>A0ABU5A4A8</accession>
<dbReference type="InterPro" id="IPR000432">
    <property type="entry name" value="DNA_mismatch_repair_MutS_C"/>
</dbReference>
<evidence type="ECO:0000256" key="1">
    <source>
        <dbReference type="ARBA" id="ARBA00022741"/>
    </source>
</evidence>
<keyword evidence="7" id="KW-1185">Reference proteome</keyword>
<keyword evidence="2" id="KW-0067">ATP-binding</keyword>
<feature type="region of interest" description="Disordered" evidence="4">
    <location>
        <begin position="9"/>
        <end position="42"/>
    </location>
</feature>
<reference evidence="6 7" key="1">
    <citation type="submission" date="2023-08" db="EMBL/GenBank/DDBJ databases">
        <title>Implementing the SeqCode for naming new Mesorhizobium species isolated from Vachellia karroo root nodules.</title>
        <authorList>
            <person name="Van Lill M."/>
        </authorList>
    </citation>
    <scope>NUCLEOTIDE SEQUENCE [LARGE SCALE GENOMIC DNA]</scope>
    <source>
        <strain evidence="6 7">VK25D</strain>
    </source>
</reference>
<dbReference type="InterPro" id="IPR045076">
    <property type="entry name" value="MutS"/>
</dbReference>
<dbReference type="Gene3D" id="3.40.50.300">
    <property type="entry name" value="P-loop containing nucleotide triphosphate hydrolases"/>
    <property type="match status" value="1"/>
</dbReference>
<dbReference type="Pfam" id="PF00488">
    <property type="entry name" value="MutS_V"/>
    <property type="match status" value="1"/>
</dbReference>
<evidence type="ECO:0000256" key="4">
    <source>
        <dbReference type="SAM" id="MobiDB-lite"/>
    </source>
</evidence>
<dbReference type="PANTHER" id="PTHR11361:SF34">
    <property type="entry name" value="DNA MISMATCH REPAIR PROTEIN MSH1, MITOCHONDRIAL"/>
    <property type="match status" value="1"/>
</dbReference>
<dbReference type="Proteomes" id="UP001285154">
    <property type="component" value="Unassembled WGS sequence"/>
</dbReference>
<dbReference type="SUPFAM" id="SSF52540">
    <property type="entry name" value="P-loop containing nucleoside triphosphate hydrolases"/>
    <property type="match status" value="1"/>
</dbReference>
<protein>
    <submittedName>
        <fullName evidence="6">DNA mismatch repair protein MutS</fullName>
    </submittedName>
</protein>
<evidence type="ECO:0000259" key="5">
    <source>
        <dbReference type="SMART" id="SM00534"/>
    </source>
</evidence>
<sequence length="543" mass="60490">MSIGSIIVRDRDAAGSGAGPTGAMQAEAKKPEPRPDPALTESILGGVPEEAGAEPACFTDLNLDQIVAAVINGRQEYNLVPFFRAPLLQADAVRYRHEVFRDLEDGAVSGAVRRFAQRMRELRETLAKAAKLHYRYQKERVVLDAVTSYCEAATDLSGDFSQARLQSRGLIAFRDFLARHTCSSQFLALRREAMRIKDELSNVRYCLHIKGGHIRVRKPENEIDYSAEVEKTFDRFNRGAVKDYLANFSDFFEMNHIEAAVLGMVAQLYPPLFEALDTFCAANATFVDPKISAFDRQAQFYLAYLDYIAPLRRDGLDFCYPEVLSGGKDICSTGSFDLALAQKLHAEKAVVVGNDFHLNGAERIFVVTGPNQGGKTTFARAFGQLHYLASLGCPVPGKSARLLLFDQLFTHFEKEEDVRSLHGKLEDDLLRIHQILHAATADSIVVMNEIFTSTTLHDALFLGREIMERLSGLDLLAVCVTFVDELSRLNEKTVSLVSTVDPKNTVRRTFKIVRRPADGLSHAMAIASRHRLAYGDLRKRLAP</sequence>
<proteinExistence type="predicted"/>
<evidence type="ECO:0000313" key="6">
    <source>
        <dbReference type="EMBL" id="MDX8532531.1"/>
    </source>
</evidence>
<dbReference type="InterPro" id="IPR027417">
    <property type="entry name" value="P-loop_NTPase"/>
</dbReference>
<name>A0ABU5A4A8_9HYPH</name>
<keyword evidence="3" id="KW-0238">DNA-binding</keyword>
<dbReference type="SMART" id="SM00534">
    <property type="entry name" value="MUTSac"/>
    <property type="match status" value="1"/>
</dbReference>
<dbReference type="EMBL" id="JAVIIQ010000005">
    <property type="protein sequence ID" value="MDX8532531.1"/>
    <property type="molecule type" value="Genomic_DNA"/>
</dbReference>
<dbReference type="RefSeq" id="WP_320248673.1">
    <property type="nucleotide sequence ID" value="NZ_JAVIIQ010000005.1"/>
</dbReference>
<gene>
    <name evidence="6" type="ORF">RFM42_16185</name>
</gene>
<comment type="caution">
    <text evidence="6">The sequence shown here is derived from an EMBL/GenBank/DDBJ whole genome shotgun (WGS) entry which is preliminary data.</text>
</comment>
<dbReference type="PANTHER" id="PTHR11361">
    <property type="entry name" value="DNA MISMATCH REPAIR PROTEIN MUTS FAMILY MEMBER"/>
    <property type="match status" value="1"/>
</dbReference>
<evidence type="ECO:0000256" key="2">
    <source>
        <dbReference type="ARBA" id="ARBA00022840"/>
    </source>
</evidence>
<feature type="domain" description="DNA mismatch repair proteins mutS family" evidence="5">
    <location>
        <begin position="362"/>
        <end position="538"/>
    </location>
</feature>
<evidence type="ECO:0000256" key="3">
    <source>
        <dbReference type="ARBA" id="ARBA00023125"/>
    </source>
</evidence>
<evidence type="ECO:0000313" key="7">
    <source>
        <dbReference type="Proteomes" id="UP001285154"/>
    </source>
</evidence>